<dbReference type="GO" id="GO:0016887">
    <property type="term" value="F:ATP hydrolysis activity"/>
    <property type="evidence" value="ECO:0007669"/>
    <property type="project" value="InterPro"/>
</dbReference>
<dbReference type="InterPro" id="IPR003593">
    <property type="entry name" value="AAA+_ATPase"/>
</dbReference>
<dbReference type="EMBL" id="FRDL01000001">
    <property type="protein sequence ID" value="SHN48914.1"/>
    <property type="molecule type" value="Genomic_DNA"/>
</dbReference>
<dbReference type="InterPro" id="IPR051396">
    <property type="entry name" value="Bact_Antivir_Def_Nuclease"/>
</dbReference>
<proteinExistence type="predicted"/>
<evidence type="ECO:0000313" key="2">
    <source>
        <dbReference type="EMBL" id="SHN48914.1"/>
    </source>
</evidence>
<dbReference type="SMART" id="SM00382">
    <property type="entry name" value="AAA"/>
    <property type="match status" value="1"/>
</dbReference>
<dbReference type="GO" id="GO:0005524">
    <property type="term" value="F:ATP binding"/>
    <property type="evidence" value="ECO:0007669"/>
    <property type="project" value="InterPro"/>
</dbReference>
<dbReference type="InterPro" id="IPR041685">
    <property type="entry name" value="AAA_GajA/Old/RecF-like"/>
</dbReference>
<dbReference type="Pfam" id="PF13304">
    <property type="entry name" value="AAA_21"/>
    <property type="match status" value="1"/>
</dbReference>
<dbReference type="InterPro" id="IPR003959">
    <property type="entry name" value="ATPase_AAA_core"/>
</dbReference>
<dbReference type="Gene3D" id="3.40.50.300">
    <property type="entry name" value="P-loop containing nucleotide triphosphate hydrolases"/>
    <property type="match status" value="2"/>
</dbReference>
<evidence type="ECO:0000313" key="3">
    <source>
        <dbReference type="Proteomes" id="UP000184066"/>
    </source>
</evidence>
<reference evidence="2 3" key="1">
    <citation type="submission" date="2016-12" db="EMBL/GenBank/DDBJ databases">
        <authorList>
            <person name="Song W.-J."/>
            <person name="Kurnit D.M."/>
        </authorList>
    </citation>
    <scope>NUCLEOTIDE SEQUENCE [LARGE SCALE GENOMIC DNA]</scope>
    <source>
        <strain evidence="2 3">CGMCC 1.10808</strain>
    </source>
</reference>
<dbReference type="AlphaFoldDB" id="A0A1M7RRN2"/>
<dbReference type="RefSeq" id="WP_072745662.1">
    <property type="nucleotide sequence ID" value="NZ_FOHL01000002.1"/>
</dbReference>
<dbReference type="CDD" id="cd00267">
    <property type="entry name" value="ABC_ATPase"/>
    <property type="match status" value="1"/>
</dbReference>
<gene>
    <name evidence="2" type="ORF">SAMN05216200_10142</name>
</gene>
<dbReference type="Pfam" id="PF13175">
    <property type="entry name" value="AAA_15"/>
    <property type="match status" value="1"/>
</dbReference>
<name>A0A1M7RRN2_9RHOB</name>
<dbReference type="STRING" id="1189325.SAMN04488119_102476"/>
<dbReference type="OrthoDB" id="9816534at2"/>
<organism evidence="2 3">
    <name type="scientific">Oceanicella actignis</name>
    <dbReference type="NCBI Taxonomy" id="1189325"/>
    <lineage>
        <taxon>Bacteria</taxon>
        <taxon>Pseudomonadati</taxon>
        <taxon>Pseudomonadota</taxon>
        <taxon>Alphaproteobacteria</taxon>
        <taxon>Rhodobacterales</taxon>
        <taxon>Paracoccaceae</taxon>
        <taxon>Oceanicella</taxon>
    </lineage>
</organism>
<dbReference type="PANTHER" id="PTHR43581">
    <property type="entry name" value="ATP/GTP PHOSPHATASE"/>
    <property type="match status" value="1"/>
</dbReference>
<protein>
    <submittedName>
        <fullName evidence="2">AAA ATPase domain-containing protein</fullName>
    </submittedName>
</protein>
<dbReference type="InterPro" id="IPR027417">
    <property type="entry name" value="P-loop_NTPase"/>
</dbReference>
<feature type="domain" description="AAA+ ATPase" evidence="1">
    <location>
        <begin position="21"/>
        <end position="331"/>
    </location>
</feature>
<sequence length="573" mass="63077">MIKAIEIANFQRLEGPVRIELGRVTVLVGANGSGKSSVLKAVHWATRCASLASGAKPGRVTLEQMDYVPSREFHALAHRQRLQAKARRGNPKKPVVVAFEDANGQRTTIEVSAVSNEAGVSAPADGPLADALTAEQPATAYIPGLAGLAEQETILAEPILRRKAASGEGGSVLRQLLLKLAAGDKGDTGAKEQEPGDLAEWVGNVIPGVTFWVKFDRRRDAVVEAWFLTPDMRIASGGNNATQRRPLEMAGTGLLQVTQIFAYLLHFKPTLLLIDEPDAHLHPSAQERLMRALEEAAEAFPQTQIILTTHAPRMVRAAGPDTRVVWMEDGKVRDTGASVAERMGWGALDKDVILFTEDENAAMLQALLQQWPEWSRRVAVWSCFGAGALPDGRKLAKFRERHRIGTLVHRDRDFMSDADVAKLREKKGWREEDLWVTPGSDIEDCFLDPKHIARALDIPLALAKRALDDAIAALDENESRNEFEDAYRAAVQSIPSGDRVAPGARYEELGRHGRATIKGKTLKRKLWKSLVKILRQEGFADRLGRKQRLCRGDRERPLAPCLKEALERAAPPV</sequence>
<dbReference type="SUPFAM" id="SSF52540">
    <property type="entry name" value="P-loop containing nucleoside triphosphate hydrolases"/>
    <property type="match status" value="1"/>
</dbReference>
<evidence type="ECO:0000259" key="1">
    <source>
        <dbReference type="SMART" id="SM00382"/>
    </source>
</evidence>
<dbReference type="PANTHER" id="PTHR43581:SF4">
    <property type="entry name" value="ATP_GTP PHOSPHATASE"/>
    <property type="match status" value="1"/>
</dbReference>
<dbReference type="Proteomes" id="UP000184066">
    <property type="component" value="Unassembled WGS sequence"/>
</dbReference>
<keyword evidence="3" id="KW-1185">Reference proteome</keyword>
<accession>A0A1M7RRN2</accession>